<dbReference type="InterPro" id="IPR039308">
    <property type="entry name" value="GAS8"/>
</dbReference>
<dbReference type="Pfam" id="PF13851">
    <property type="entry name" value="GAS"/>
    <property type="match status" value="1"/>
</dbReference>
<gene>
    <name evidence="15" type="ORF">CHARACLAT_012401</name>
</gene>
<keyword evidence="5" id="KW-0963">Cytoplasm</keyword>
<organism evidence="15 16">
    <name type="scientific">Characodon lateralis</name>
    <dbReference type="NCBI Taxonomy" id="208331"/>
    <lineage>
        <taxon>Eukaryota</taxon>
        <taxon>Metazoa</taxon>
        <taxon>Chordata</taxon>
        <taxon>Craniata</taxon>
        <taxon>Vertebrata</taxon>
        <taxon>Euteleostomi</taxon>
        <taxon>Actinopterygii</taxon>
        <taxon>Neopterygii</taxon>
        <taxon>Teleostei</taxon>
        <taxon>Neoteleostei</taxon>
        <taxon>Acanthomorphata</taxon>
        <taxon>Ovalentaria</taxon>
        <taxon>Atherinomorphae</taxon>
        <taxon>Cyprinodontiformes</taxon>
        <taxon>Goodeidae</taxon>
        <taxon>Characodon</taxon>
    </lineage>
</organism>
<dbReference type="Proteomes" id="UP001352852">
    <property type="component" value="Unassembled WGS sequence"/>
</dbReference>
<dbReference type="InterPro" id="IPR025593">
    <property type="entry name" value="GAS8_dom"/>
</dbReference>
<evidence type="ECO:0000256" key="7">
    <source>
        <dbReference type="ARBA" id="ARBA00022846"/>
    </source>
</evidence>
<keyword evidence="6" id="KW-0493">Microtubule</keyword>
<proteinExistence type="inferred from homology"/>
<dbReference type="PANTHER" id="PTHR31543:SF0">
    <property type="entry name" value="DYNEIN REGULATORY COMPLEX SUBUNIT 4"/>
    <property type="match status" value="1"/>
</dbReference>
<comment type="caution">
    <text evidence="15">The sequence shown here is derived from an EMBL/GenBank/DDBJ whole genome shotgun (WGS) entry which is preliminary data.</text>
</comment>
<dbReference type="EMBL" id="JAHUTJ010000856">
    <property type="protein sequence ID" value="MED6264199.1"/>
    <property type="molecule type" value="Genomic_DNA"/>
</dbReference>
<feature type="domain" description="Growth arrest-specific protein 8" evidence="14">
    <location>
        <begin position="191"/>
        <end position="383"/>
    </location>
</feature>
<reference evidence="15 16" key="1">
    <citation type="submission" date="2021-06" db="EMBL/GenBank/DDBJ databases">
        <authorList>
            <person name="Palmer J.M."/>
        </authorList>
    </citation>
    <scope>NUCLEOTIDE SEQUENCE [LARGE SCALE GENOMIC DNA]</scope>
    <source>
        <strain evidence="15 16">CL_MEX2019</strain>
        <tissue evidence="15">Muscle</tissue>
    </source>
</reference>
<evidence type="ECO:0000256" key="9">
    <source>
        <dbReference type="ARBA" id="ARBA00023069"/>
    </source>
</evidence>
<evidence type="ECO:0000256" key="10">
    <source>
        <dbReference type="ARBA" id="ARBA00023212"/>
    </source>
</evidence>
<evidence type="ECO:0000259" key="14">
    <source>
        <dbReference type="Pfam" id="PF13851"/>
    </source>
</evidence>
<feature type="coiled-coil region" evidence="13">
    <location>
        <begin position="148"/>
        <end position="175"/>
    </location>
</feature>
<evidence type="ECO:0000313" key="15">
    <source>
        <dbReference type="EMBL" id="MED6264199.1"/>
    </source>
</evidence>
<comment type="subcellular location">
    <subcellularLocation>
        <location evidence="1">Cell projection</location>
        <location evidence="1">Cilium</location>
        <location evidence="1">Flagellum</location>
    </subcellularLocation>
    <subcellularLocation>
        <location evidence="2">Cytoplasm</location>
        <location evidence="2">Cytoskeleton</location>
    </subcellularLocation>
</comment>
<evidence type="ECO:0000256" key="4">
    <source>
        <dbReference type="ARBA" id="ARBA00021301"/>
    </source>
</evidence>
<keyword evidence="16" id="KW-1185">Reference proteome</keyword>
<feature type="coiled-coil region" evidence="13">
    <location>
        <begin position="245"/>
        <end position="347"/>
    </location>
</feature>
<evidence type="ECO:0000256" key="13">
    <source>
        <dbReference type="SAM" id="Coils"/>
    </source>
</evidence>
<evidence type="ECO:0000256" key="8">
    <source>
        <dbReference type="ARBA" id="ARBA00023054"/>
    </source>
</evidence>
<evidence type="ECO:0000256" key="6">
    <source>
        <dbReference type="ARBA" id="ARBA00022701"/>
    </source>
</evidence>
<evidence type="ECO:0000256" key="2">
    <source>
        <dbReference type="ARBA" id="ARBA00004245"/>
    </source>
</evidence>
<evidence type="ECO:0000256" key="12">
    <source>
        <dbReference type="ARBA" id="ARBA00031568"/>
    </source>
</evidence>
<evidence type="ECO:0000256" key="11">
    <source>
        <dbReference type="ARBA" id="ARBA00023273"/>
    </source>
</evidence>
<evidence type="ECO:0000256" key="1">
    <source>
        <dbReference type="ARBA" id="ARBA00004230"/>
    </source>
</evidence>
<comment type="similarity">
    <text evidence="3">Belongs to the DRC4 family.</text>
</comment>
<keyword evidence="10" id="KW-0206">Cytoskeleton</keyword>
<name>A0ABU7CNG3_9TELE</name>
<dbReference type="PANTHER" id="PTHR31543">
    <property type="entry name" value="DYNEIN REGULATORY COMPLEX SUBUNIT 4"/>
    <property type="match status" value="1"/>
</dbReference>
<evidence type="ECO:0000256" key="5">
    <source>
        <dbReference type="ARBA" id="ARBA00022490"/>
    </source>
</evidence>
<evidence type="ECO:0000313" key="16">
    <source>
        <dbReference type="Proteomes" id="UP001352852"/>
    </source>
</evidence>
<keyword evidence="7" id="KW-0282">Flagellum</keyword>
<keyword evidence="8 13" id="KW-0175">Coiled coil</keyword>
<keyword evidence="11" id="KW-0966">Cell projection</keyword>
<evidence type="ECO:0000256" key="3">
    <source>
        <dbReference type="ARBA" id="ARBA00009859"/>
    </source>
</evidence>
<sequence length="407" mass="47269">MMEEHIVRLREELEREREERNYFQLERDKIHSFRKVTDRNLEVVKAELKNVDKAIEDDEAHHQLEIKVFKQKMKHLLCEHQNTIAELKADHLTSAEVRQKNQHELQAELCEKKLTILADMQEFNNEDIFRQLKLKHEENMAAAKDKWERVLAETAAKNKAEIQQLQKEQDNMTKSAICEKELLWKSHIGILKEDAKKALSDAKEFEVRMEQDNATQKKVVMDSSSKKRKKLEKMQEALYAILKENNRLAKLVAEATGELSHLEKRAKYFSKTKGPISNPNKKALKDLKKDHDELEQQFSKLQIEMDELHSSVPQKICSAQKQADLSLRPLEDELQALTDRLEKIQAQLYAVLSGPSVDQTAVAELTSKVEKDLEARNSAIKNLKYNRCQISQARCAIQLKAARRACK</sequence>
<keyword evidence="9" id="KW-0969">Cilium</keyword>
<protein>
    <recommendedName>
        <fullName evidence="4">Dynein regulatory complex subunit 4</fullName>
    </recommendedName>
    <alternativeName>
        <fullName evidence="12">Growth arrest-specific protein 8</fullName>
    </alternativeName>
</protein>
<accession>A0ABU7CNG3</accession>